<dbReference type="SUPFAM" id="SSF141868">
    <property type="entry name" value="EAL domain-like"/>
    <property type="match status" value="1"/>
</dbReference>
<dbReference type="Gene3D" id="3.20.20.450">
    <property type="entry name" value="EAL domain"/>
    <property type="match status" value="1"/>
</dbReference>
<dbReference type="SUPFAM" id="SSF54631">
    <property type="entry name" value="CBS-domain pair"/>
    <property type="match status" value="1"/>
</dbReference>
<dbReference type="PROSITE" id="PS50883">
    <property type="entry name" value="EAL"/>
    <property type="match status" value="1"/>
</dbReference>
<dbReference type="Pfam" id="PF13185">
    <property type="entry name" value="GAF_2"/>
    <property type="match status" value="1"/>
</dbReference>
<dbReference type="Gene3D" id="3.30.70.270">
    <property type="match status" value="1"/>
</dbReference>
<comment type="caution">
    <text evidence="3">The sequence shown here is derived from an EMBL/GenBank/DDBJ whole genome shotgun (WGS) entry which is preliminary data.</text>
</comment>
<sequence>MERLLVRDCLCDPVVRVLEEERPDYASANLPLYAVFRDSTTTGAFCGLVAPQDIIQHPNWIFADLTEHRECLSVGPTAEVRRAMTLMNQQGLEALAVLDGPNFVGAVSRQSILETLLKRERLLLLQSRRLNRSLETERNRIRSWSDKLARLHEASRSLLTVLKHTSLQNDLFETGIDALTRLLEARYGAIGILDEAGKLSHFVYTGISPELAQRIGQFPQGKGLLGVVIQDNVSLRLADLSTHPSSSGFPAHHPPMKSLLAVPISHQGHVYGRIYLCDKENGEPFSANDEELALSFAYSLSLILDNAREIEEVKQARKSLNYMAHFDALTGLPNRTLLKDRFEQAISHAHRSKEKVGVLFLDLDNFKVVNDTIGHTSGDALLRAVASRIGQCLRDGDTAARLGGDEFIVMLPDLSEVQDAAKVAGKILESLHSSFDIDRHEVFVSFSIGISVYPDDSKDMEGLLANADSAMYYAKKLGKNNYQFFTPEMNRTAQNYMKLEKHLRRAMEQGEIELYYQPQIDLATGKVICMEALIRWFSAELGAVPPGDFIPFAEESGLILPIGAWVLKTACAQAKLWETAGLAIRVAVNLSSRQFHQVQTAQHARHPLLDAVLDALDASGLPPALLELEITEGILMRQLDSTMEILNILKDIGVRISIDDFGTGYSSLSYLKRFPIDVLKIDKSFVNDITKDPNDKAIVSAITVMAQQLKLEVVAEGVESTAQMTYLRELRCNYVQGYFFSKPLATGQVLPFLRQSAAATD</sequence>
<dbReference type="SMART" id="SM00065">
    <property type="entry name" value="GAF"/>
    <property type="match status" value="1"/>
</dbReference>
<dbReference type="Pfam" id="PF00563">
    <property type="entry name" value="EAL"/>
    <property type="match status" value="1"/>
</dbReference>
<dbReference type="InterPro" id="IPR003018">
    <property type="entry name" value="GAF"/>
</dbReference>
<dbReference type="InterPro" id="IPR043128">
    <property type="entry name" value="Rev_trsase/Diguanyl_cyclase"/>
</dbReference>
<dbReference type="PROSITE" id="PS50887">
    <property type="entry name" value="GGDEF"/>
    <property type="match status" value="1"/>
</dbReference>
<evidence type="ECO:0000259" key="2">
    <source>
        <dbReference type="PROSITE" id="PS50887"/>
    </source>
</evidence>
<dbReference type="Proteomes" id="UP001524569">
    <property type="component" value="Unassembled WGS sequence"/>
</dbReference>
<organism evidence="3 4">
    <name type="scientific">Methylomonas aurea</name>
    <dbReference type="NCBI Taxonomy" id="2952224"/>
    <lineage>
        <taxon>Bacteria</taxon>
        <taxon>Pseudomonadati</taxon>
        <taxon>Pseudomonadota</taxon>
        <taxon>Gammaproteobacteria</taxon>
        <taxon>Methylococcales</taxon>
        <taxon>Methylococcaceae</taxon>
        <taxon>Methylomonas</taxon>
    </lineage>
</organism>
<dbReference type="NCBIfam" id="TIGR00254">
    <property type="entry name" value="GGDEF"/>
    <property type="match status" value="1"/>
</dbReference>
<dbReference type="Pfam" id="PF00990">
    <property type="entry name" value="GGDEF"/>
    <property type="match status" value="1"/>
</dbReference>
<dbReference type="RefSeq" id="WP_256611533.1">
    <property type="nucleotide sequence ID" value="NZ_JANIBM010000020.1"/>
</dbReference>
<dbReference type="EMBL" id="JANIBM010000020">
    <property type="protein sequence ID" value="MCQ8182242.1"/>
    <property type="molecule type" value="Genomic_DNA"/>
</dbReference>
<dbReference type="Gene3D" id="3.10.580.10">
    <property type="entry name" value="CBS-domain"/>
    <property type="match status" value="1"/>
</dbReference>
<accession>A0ABT1UJ29</accession>
<gene>
    <name evidence="3" type="ORF">NP603_14060</name>
</gene>
<dbReference type="CDD" id="cd01948">
    <property type="entry name" value="EAL"/>
    <property type="match status" value="1"/>
</dbReference>
<keyword evidence="4" id="KW-1185">Reference proteome</keyword>
<dbReference type="InterPro" id="IPR035919">
    <property type="entry name" value="EAL_sf"/>
</dbReference>
<dbReference type="Pfam" id="PF00571">
    <property type="entry name" value="CBS"/>
    <property type="match status" value="1"/>
</dbReference>
<dbReference type="InterPro" id="IPR046342">
    <property type="entry name" value="CBS_dom_sf"/>
</dbReference>
<evidence type="ECO:0000313" key="4">
    <source>
        <dbReference type="Proteomes" id="UP001524569"/>
    </source>
</evidence>
<dbReference type="PANTHER" id="PTHR44757:SF2">
    <property type="entry name" value="BIOFILM ARCHITECTURE MAINTENANCE PROTEIN MBAA"/>
    <property type="match status" value="1"/>
</dbReference>
<dbReference type="InterPro" id="IPR001633">
    <property type="entry name" value="EAL_dom"/>
</dbReference>
<dbReference type="Gene3D" id="3.30.450.40">
    <property type="match status" value="1"/>
</dbReference>
<dbReference type="SUPFAM" id="SSF55781">
    <property type="entry name" value="GAF domain-like"/>
    <property type="match status" value="1"/>
</dbReference>
<dbReference type="InterPro" id="IPR029787">
    <property type="entry name" value="Nucleotide_cyclase"/>
</dbReference>
<dbReference type="InterPro" id="IPR052155">
    <property type="entry name" value="Biofilm_reg_signaling"/>
</dbReference>
<dbReference type="SMART" id="SM00267">
    <property type="entry name" value="GGDEF"/>
    <property type="match status" value="1"/>
</dbReference>
<dbReference type="InterPro" id="IPR029016">
    <property type="entry name" value="GAF-like_dom_sf"/>
</dbReference>
<name>A0ABT1UJ29_9GAMM</name>
<dbReference type="InterPro" id="IPR000160">
    <property type="entry name" value="GGDEF_dom"/>
</dbReference>
<dbReference type="SUPFAM" id="SSF55073">
    <property type="entry name" value="Nucleotide cyclase"/>
    <property type="match status" value="1"/>
</dbReference>
<feature type="domain" description="GGDEF" evidence="2">
    <location>
        <begin position="354"/>
        <end position="487"/>
    </location>
</feature>
<dbReference type="PANTHER" id="PTHR44757">
    <property type="entry name" value="DIGUANYLATE CYCLASE DGCP"/>
    <property type="match status" value="1"/>
</dbReference>
<dbReference type="InterPro" id="IPR000644">
    <property type="entry name" value="CBS_dom"/>
</dbReference>
<evidence type="ECO:0000259" key="1">
    <source>
        <dbReference type="PROSITE" id="PS50883"/>
    </source>
</evidence>
<reference evidence="3 4" key="1">
    <citation type="submission" date="2022-07" db="EMBL/GenBank/DDBJ databases">
        <title>Methylomonas rivi sp. nov., Methylomonas rosea sp. nov., Methylomonas aureus sp. nov. and Methylomonas subterranea sp. nov., four novel methanotrophs isolated from a freshwater creek and the deep terrestrial subsurface.</title>
        <authorList>
            <person name="Abin C."/>
            <person name="Sankaranarayanan K."/>
            <person name="Garner C."/>
            <person name="Sindelar R."/>
            <person name="Kotary K."/>
            <person name="Garner R."/>
            <person name="Barclay S."/>
            <person name="Lawson P."/>
            <person name="Krumholz L."/>
        </authorList>
    </citation>
    <scope>NUCLEOTIDE SEQUENCE [LARGE SCALE GENOMIC DNA]</scope>
    <source>
        <strain evidence="3 4">SURF-1</strain>
    </source>
</reference>
<dbReference type="SMART" id="SM00052">
    <property type="entry name" value="EAL"/>
    <property type="match status" value="1"/>
</dbReference>
<proteinExistence type="predicted"/>
<feature type="domain" description="EAL" evidence="1">
    <location>
        <begin position="496"/>
        <end position="757"/>
    </location>
</feature>
<dbReference type="CDD" id="cd01949">
    <property type="entry name" value="GGDEF"/>
    <property type="match status" value="1"/>
</dbReference>
<protein>
    <submittedName>
        <fullName evidence="3">EAL domain-containing protein</fullName>
    </submittedName>
</protein>
<evidence type="ECO:0000313" key="3">
    <source>
        <dbReference type="EMBL" id="MCQ8182242.1"/>
    </source>
</evidence>